<organism evidence="1 2">
    <name type="scientific">Rangifer tarandus platyrhynchus</name>
    <name type="common">Svalbard reindeer</name>
    <dbReference type="NCBI Taxonomy" id="3082113"/>
    <lineage>
        <taxon>Eukaryota</taxon>
        <taxon>Metazoa</taxon>
        <taxon>Chordata</taxon>
        <taxon>Craniata</taxon>
        <taxon>Vertebrata</taxon>
        <taxon>Euteleostomi</taxon>
        <taxon>Mammalia</taxon>
        <taxon>Eutheria</taxon>
        <taxon>Laurasiatheria</taxon>
        <taxon>Artiodactyla</taxon>
        <taxon>Ruminantia</taxon>
        <taxon>Pecora</taxon>
        <taxon>Cervidae</taxon>
        <taxon>Odocoileinae</taxon>
        <taxon>Rangifer</taxon>
    </lineage>
</organism>
<evidence type="ECO:0000313" key="2">
    <source>
        <dbReference type="Proteomes" id="UP001162501"/>
    </source>
</evidence>
<proteinExistence type="predicted"/>
<reference evidence="1" key="1">
    <citation type="submission" date="2025-03" db="EMBL/GenBank/DDBJ databases">
        <authorList>
            <consortium name="ELIXIR-Norway"/>
            <consortium name="Elixir Norway"/>
        </authorList>
    </citation>
    <scope>NUCLEOTIDE SEQUENCE</scope>
</reference>
<gene>
    <name evidence="1" type="ORF">MRATA1EN22A_LOCUS22116</name>
</gene>
<sequence>MSGFLGASGFELHQDRPAWHRASPRDVPRLVPLSNLHRGMTGIRWAGSAAPAAAGRTGRPAKREKVRGLGGQLRTDWEMNAWNSVCERTHDPRTERAA</sequence>
<name>A0ACB1MJ47_RANTA</name>
<accession>A0ACB1MJ47</accession>
<dbReference type="Proteomes" id="UP001162501">
    <property type="component" value="Chromosome 34"/>
</dbReference>
<dbReference type="EMBL" id="OZ243562">
    <property type="protein sequence ID" value="CAN0498816.1"/>
    <property type="molecule type" value="Genomic_DNA"/>
</dbReference>
<protein>
    <submittedName>
        <fullName evidence="1">Uncharacterized protein</fullName>
    </submittedName>
</protein>
<evidence type="ECO:0000313" key="1">
    <source>
        <dbReference type="EMBL" id="CAN0498816.1"/>
    </source>
</evidence>